<reference evidence="1 2" key="1">
    <citation type="submission" date="2018-10" db="EMBL/GenBank/DDBJ databases">
        <title>Phylogenomics of Brevibacillus.</title>
        <authorList>
            <person name="Dunlap C."/>
        </authorList>
    </citation>
    <scope>NUCLEOTIDE SEQUENCE [LARGE SCALE GENOMIC DNA]</scope>
    <source>
        <strain evidence="1 2">DSM 100115</strain>
    </source>
</reference>
<dbReference type="OrthoDB" id="1707979at2"/>
<dbReference type="InterPro" id="IPR007731">
    <property type="entry name" value="DUF669"/>
</dbReference>
<protein>
    <submittedName>
        <fullName evidence="1">DUF669 domain-containing protein</fullName>
    </submittedName>
</protein>
<dbReference type="EMBL" id="RHHS01000045">
    <property type="protein sequence ID" value="RNB53899.1"/>
    <property type="molecule type" value="Genomic_DNA"/>
</dbReference>
<gene>
    <name evidence="1" type="ORF">EDM57_18475</name>
</gene>
<dbReference type="AlphaFoldDB" id="A0A3M8ARZ4"/>
<evidence type="ECO:0000313" key="1">
    <source>
        <dbReference type="EMBL" id="RNB53899.1"/>
    </source>
</evidence>
<evidence type="ECO:0000313" key="2">
    <source>
        <dbReference type="Proteomes" id="UP000268829"/>
    </source>
</evidence>
<name>A0A3M8ARZ4_9BACL</name>
<organism evidence="1 2">
    <name type="scientific">Brevibacillus gelatini</name>
    <dbReference type="NCBI Taxonomy" id="1655277"/>
    <lineage>
        <taxon>Bacteria</taxon>
        <taxon>Bacillati</taxon>
        <taxon>Bacillota</taxon>
        <taxon>Bacilli</taxon>
        <taxon>Bacillales</taxon>
        <taxon>Paenibacillaceae</taxon>
        <taxon>Brevibacillus</taxon>
    </lineage>
</organism>
<accession>A0A3M8ARZ4</accession>
<dbReference type="Pfam" id="PF05037">
    <property type="entry name" value="DUF669"/>
    <property type="match status" value="1"/>
</dbReference>
<sequence length="172" mass="19243">MAKFNINGFTSEGGGGFTPIPEGVYEALIIRATVTNFGTGNPGIKLMLTIRDDVDQPYRNRKLFDNLTLTKNAMYKFEMVAKAAGFSDELEITSLEQFGDLILNKPVQVKVVNEPDNKNPDRIRERISVYKQGLELSEDTEIPASDDETDEEIAERIKEILRQKTGKGCVKP</sequence>
<comment type="caution">
    <text evidence="1">The sequence shown here is derived from an EMBL/GenBank/DDBJ whole genome shotgun (WGS) entry which is preliminary data.</text>
</comment>
<dbReference type="Proteomes" id="UP000268829">
    <property type="component" value="Unassembled WGS sequence"/>
</dbReference>
<proteinExistence type="predicted"/>
<dbReference type="RefSeq" id="WP_122906164.1">
    <property type="nucleotide sequence ID" value="NZ_RHHS01000045.1"/>
</dbReference>
<keyword evidence="2" id="KW-1185">Reference proteome</keyword>